<name>A0A059KSE3_9BURK</name>
<reference evidence="1 2" key="1">
    <citation type="journal article" date="2014" name="FEMS Microbiol. Ecol.">
        <title>Sphaerotilus natans encrusted with nanoball-shaped Fe(III) oxide minerals formed by nitrate-reducing mixotrophic Fe(II) oxidation.</title>
        <authorList>
            <person name="Park S."/>
            <person name="Kim D.H."/>
            <person name="Lee J.H."/>
            <person name="Hur H.G."/>
        </authorList>
    </citation>
    <scope>NUCLEOTIDE SEQUENCE [LARGE SCALE GENOMIC DNA]</scope>
    <source>
        <strain evidence="1 2">DSM 6575</strain>
    </source>
</reference>
<dbReference type="PATRIC" id="fig|1286631.3.peg.6"/>
<evidence type="ECO:0000313" key="2">
    <source>
        <dbReference type="Proteomes" id="UP000026714"/>
    </source>
</evidence>
<keyword evidence="2" id="KW-1185">Reference proteome</keyword>
<protein>
    <recommendedName>
        <fullName evidence="3">ATP-dependent DNA helicase</fullName>
    </recommendedName>
</protein>
<evidence type="ECO:0008006" key="3">
    <source>
        <dbReference type="Google" id="ProtNLM"/>
    </source>
</evidence>
<gene>
    <name evidence="1" type="ORF">X805_00060</name>
</gene>
<dbReference type="Gene3D" id="3.90.320.10">
    <property type="match status" value="1"/>
</dbReference>
<dbReference type="EMBL" id="AZRA01000001">
    <property type="protein sequence ID" value="KDB54361.1"/>
    <property type="molecule type" value="Genomic_DNA"/>
</dbReference>
<dbReference type="Gene3D" id="3.40.50.300">
    <property type="entry name" value="P-loop containing nucleotide triphosphate hydrolases"/>
    <property type="match status" value="1"/>
</dbReference>
<comment type="caution">
    <text evidence="1">The sequence shown here is derived from an EMBL/GenBank/DDBJ whole genome shotgun (WGS) entry which is preliminary data.</text>
</comment>
<dbReference type="Proteomes" id="UP000026714">
    <property type="component" value="Unassembled WGS sequence"/>
</dbReference>
<dbReference type="eggNOG" id="COG1199">
    <property type="taxonomic scope" value="Bacteria"/>
</dbReference>
<dbReference type="InterPro" id="IPR027417">
    <property type="entry name" value="P-loop_NTPase"/>
</dbReference>
<evidence type="ECO:0000313" key="1">
    <source>
        <dbReference type="EMBL" id="KDB54361.1"/>
    </source>
</evidence>
<accession>A0A059KSE3</accession>
<dbReference type="InterPro" id="IPR011604">
    <property type="entry name" value="PDDEXK-like_dom_sf"/>
</dbReference>
<dbReference type="STRING" id="34103.SAMN05421778_12347"/>
<dbReference type="AlphaFoldDB" id="A0A059KSE3"/>
<dbReference type="SUPFAM" id="SSF52540">
    <property type="entry name" value="P-loop containing nucleoside triphosphate hydrolases"/>
    <property type="match status" value="1"/>
</dbReference>
<sequence length="358" mass="39461">MKVAVRTLCAFTAKAGDLDVRFTPAPTALEGQEGHAAVAARRGASYQREISLSGQHGELQVRGRADGFDPDRGRLEEIKTHRGAGALARQPANHRALHWAQAMIYGWLMCERDGRAQLELALVYFDIGSRRETVFTRTLDAEALRQHFVQCCEAYLAWARSEQRHRGARDAALAALRFPHGDFRTGQRPLAEAVFRVARAGRTLMAQAPTGIGKTLGTVFPLLRAMPGLQGEPIDRLFFLTAKTSGRALALDAVATLRRAEPALPLRALELVAREKACEHPDKACHGESCPLAQGSTGCPRRARRRWRCRSGTAPRCASWRRRIASAPTTSARSWRTGPIWSSATTTTFSIRARCCTR</sequence>
<organism evidence="1 2">
    <name type="scientific">Sphaerotilus natans subsp. natans DSM 6575</name>
    <dbReference type="NCBI Taxonomy" id="1286631"/>
    <lineage>
        <taxon>Bacteria</taxon>
        <taxon>Pseudomonadati</taxon>
        <taxon>Pseudomonadota</taxon>
        <taxon>Betaproteobacteria</taxon>
        <taxon>Burkholderiales</taxon>
        <taxon>Sphaerotilaceae</taxon>
        <taxon>Sphaerotilus</taxon>
    </lineage>
</organism>
<proteinExistence type="predicted"/>